<dbReference type="Gene3D" id="2.60.40.1120">
    <property type="entry name" value="Carboxypeptidase-like, regulatory domain"/>
    <property type="match status" value="1"/>
</dbReference>
<accession>A0A2M9BP41</accession>
<gene>
    <name evidence="3" type="ORF">CLV45_1132</name>
</gene>
<dbReference type="Proteomes" id="UP000228535">
    <property type="component" value="Unassembled WGS sequence"/>
</dbReference>
<keyword evidence="2" id="KW-0732">Signal</keyword>
<evidence type="ECO:0000313" key="4">
    <source>
        <dbReference type="Proteomes" id="UP000228535"/>
    </source>
</evidence>
<dbReference type="InterPro" id="IPR008969">
    <property type="entry name" value="CarboxyPept-like_regulatory"/>
</dbReference>
<sequence length="164" mass="17171">MSHTLRVFGLFCLLGPAVTALAQTTNSNASLIAAQVEKQAAPRPVPAAEATPEAPVTTEEEPAATPAADSAAPAVEMATLTGRVLDENQKPLAGVVVFIKDAAAFASTDAKGEYRLEAPTGVHTLTFSYAGYEDQQLKASNFLPASVQLLPAANRKKLEKSSRH</sequence>
<keyword evidence="3" id="KW-0645">Protease</keyword>
<organism evidence="3 4">
    <name type="scientific">Hymenobacter chitinivorans DSM 11115</name>
    <dbReference type="NCBI Taxonomy" id="1121954"/>
    <lineage>
        <taxon>Bacteria</taxon>
        <taxon>Pseudomonadati</taxon>
        <taxon>Bacteroidota</taxon>
        <taxon>Cytophagia</taxon>
        <taxon>Cytophagales</taxon>
        <taxon>Hymenobacteraceae</taxon>
        <taxon>Hymenobacter</taxon>
    </lineage>
</organism>
<reference evidence="3 4" key="1">
    <citation type="submission" date="2017-11" db="EMBL/GenBank/DDBJ databases">
        <title>Genomic Encyclopedia of Archaeal and Bacterial Type Strains, Phase II (KMG-II): From Individual Species to Whole Genera.</title>
        <authorList>
            <person name="Goeker M."/>
        </authorList>
    </citation>
    <scope>NUCLEOTIDE SEQUENCE [LARGE SCALE GENOMIC DNA]</scope>
    <source>
        <strain evidence="3 4">DSM 11115</strain>
    </source>
</reference>
<feature type="region of interest" description="Disordered" evidence="1">
    <location>
        <begin position="41"/>
        <end position="72"/>
    </location>
</feature>
<feature type="signal peptide" evidence="2">
    <location>
        <begin position="1"/>
        <end position="22"/>
    </location>
</feature>
<dbReference type="RefSeq" id="WP_100335413.1">
    <property type="nucleotide sequence ID" value="NZ_PGFA01000001.1"/>
</dbReference>
<dbReference type="AlphaFoldDB" id="A0A2M9BP41"/>
<feature type="chain" id="PRO_5014876842" evidence="2">
    <location>
        <begin position="23"/>
        <end position="164"/>
    </location>
</feature>
<proteinExistence type="predicted"/>
<keyword evidence="4" id="KW-1185">Reference proteome</keyword>
<dbReference type="Pfam" id="PF13715">
    <property type="entry name" value="CarbopepD_reg_2"/>
    <property type="match status" value="1"/>
</dbReference>
<dbReference type="GO" id="GO:0004180">
    <property type="term" value="F:carboxypeptidase activity"/>
    <property type="evidence" value="ECO:0007669"/>
    <property type="project" value="UniProtKB-KW"/>
</dbReference>
<evidence type="ECO:0000256" key="2">
    <source>
        <dbReference type="SAM" id="SignalP"/>
    </source>
</evidence>
<protein>
    <submittedName>
        <fullName evidence="3">Carboxypeptidase-like protein</fullName>
    </submittedName>
</protein>
<evidence type="ECO:0000256" key="1">
    <source>
        <dbReference type="SAM" id="MobiDB-lite"/>
    </source>
</evidence>
<keyword evidence="3" id="KW-0378">Hydrolase</keyword>
<dbReference type="EMBL" id="PGFA01000001">
    <property type="protein sequence ID" value="PJJ59711.1"/>
    <property type="molecule type" value="Genomic_DNA"/>
</dbReference>
<name>A0A2M9BP41_9BACT</name>
<dbReference type="SUPFAM" id="SSF49464">
    <property type="entry name" value="Carboxypeptidase regulatory domain-like"/>
    <property type="match status" value="1"/>
</dbReference>
<comment type="caution">
    <text evidence="3">The sequence shown here is derived from an EMBL/GenBank/DDBJ whole genome shotgun (WGS) entry which is preliminary data.</text>
</comment>
<keyword evidence="3" id="KW-0121">Carboxypeptidase</keyword>
<dbReference type="OrthoDB" id="883344at2"/>
<evidence type="ECO:0000313" key="3">
    <source>
        <dbReference type="EMBL" id="PJJ59711.1"/>
    </source>
</evidence>
<feature type="compositionally biased region" description="Low complexity" evidence="1">
    <location>
        <begin position="46"/>
        <end position="72"/>
    </location>
</feature>